<keyword evidence="3" id="KW-1185">Reference proteome</keyword>
<evidence type="ECO:0000313" key="3">
    <source>
        <dbReference type="Proteomes" id="UP000053660"/>
    </source>
</evidence>
<dbReference type="OrthoDB" id="5985669at2759"/>
<feature type="coiled-coil region" evidence="1">
    <location>
        <begin position="63"/>
        <end position="91"/>
    </location>
</feature>
<accession>A0A0B1SW17</accession>
<dbReference type="Proteomes" id="UP000053660">
    <property type="component" value="Unassembled WGS sequence"/>
</dbReference>
<dbReference type="EMBL" id="KN557234">
    <property type="protein sequence ID" value="KHJ87697.1"/>
    <property type="molecule type" value="Genomic_DNA"/>
</dbReference>
<sequence length="124" mass="14103">MLTGPVEAVLEREIEVGLQMLKDLVKKIRSIMTPFMAEIKASQTAEDKSMDERDMQLNNFAQRKAMQAMMKEESEEQAKKEEKESLGISKEKAEKLLKSKPAWTEFKTAVSQISRKALLLLGEV</sequence>
<gene>
    <name evidence="2" type="ORF">OESDEN_12522</name>
</gene>
<protein>
    <submittedName>
        <fullName evidence="2">Uncharacterized protein</fullName>
    </submittedName>
</protein>
<proteinExistence type="predicted"/>
<name>A0A0B1SW17_OESDE</name>
<reference evidence="2 3" key="1">
    <citation type="submission" date="2014-03" db="EMBL/GenBank/DDBJ databases">
        <title>Draft genome of the hookworm Oesophagostomum dentatum.</title>
        <authorList>
            <person name="Mitreva M."/>
        </authorList>
    </citation>
    <scope>NUCLEOTIDE SEQUENCE [LARGE SCALE GENOMIC DNA]</scope>
    <source>
        <strain evidence="2 3">OD-Hann</strain>
    </source>
</reference>
<keyword evidence="1" id="KW-0175">Coiled coil</keyword>
<evidence type="ECO:0000256" key="1">
    <source>
        <dbReference type="SAM" id="Coils"/>
    </source>
</evidence>
<evidence type="ECO:0000313" key="2">
    <source>
        <dbReference type="EMBL" id="KHJ87697.1"/>
    </source>
</evidence>
<dbReference type="AlphaFoldDB" id="A0A0B1SW17"/>
<organism evidence="2 3">
    <name type="scientific">Oesophagostomum dentatum</name>
    <name type="common">Nodular worm</name>
    <dbReference type="NCBI Taxonomy" id="61180"/>
    <lineage>
        <taxon>Eukaryota</taxon>
        <taxon>Metazoa</taxon>
        <taxon>Ecdysozoa</taxon>
        <taxon>Nematoda</taxon>
        <taxon>Chromadorea</taxon>
        <taxon>Rhabditida</taxon>
        <taxon>Rhabditina</taxon>
        <taxon>Rhabditomorpha</taxon>
        <taxon>Strongyloidea</taxon>
        <taxon>Strongylidae</taxon>
        <taxon>Oesophagostomum</taxon>
    </lineage>
</organism>